<dbReference type="EMBL" id="JABANM010014613">
    <property type="protein sequence ID" value="KAF4732388.1"/>
    <property type="molecule type" value="Genomic_DNA"/>
</dbReference>
<evidence type="ECO:0000256" key="1">
    <source>
        <dbReference type="SAM" id="MobiDB-lite"/>
    </source>
</evidence>
<feature type="compositionally biased region" description="Basic and acidic residues" evidence="1">
    <location>
        <begin position="15"/>
        <end position="30"/>
    </location>
</feature>
<reference evidence="2 3" key="1">
    <citation type="submission" date="2020-04" db="EMBL/GenBank/DDBJ databases">
        <title>Perkinsus olseni comparative genomics.</title>
        <authorList>
            <person name="Bogema D.R."/>
        </authorList>
    </citation>
    <scope>NUCLEOTIDE SEQUENCE [LARGE SCALE GENOMIC DNA]</scope>
    <source>
        <strain evidence="2">ATCC PRA-205</strain>
    </source>
</reference>
<evidence type="ECO:0000313" key="3">
    <source>
        <dbReference type="Proteomes" id="UP000574390"/>
    </source>
</evidence>
<name>A0A7J6SHL9_PEROL</name>
<sequence>MSACRGGCDSAETLKIHEGSEAEAKPKGKDSAGQAISLSQASTDISTSQVIEAVNESRDFIDQRLGEAHNELKNDIEAAARVGRSSRGSCSSSGPTGDCRGGHG</sequence>
<evidence type="ECO:0000313" key="2">
    <source>
        <dbReference type="EMBL" id="KAF4732388.1"/>
    </source>
</evidence>
<feature type="region of interest" description="Disordered" evidence="1">
    <location>
        <begin position="15"/>
        <end position="47"/>
    </location>
</feature>
<protein>
    <submittedName>
        <fullName evidence="2">Uncharacterized protein</fullName>
    </submittedName>
</protein>
<dbReference type="Proteomes" id="UP000574390">
    <property type="component" value="Unassembled WGS sequence"/>
</dbReference>
<dbReference type="AlphaFoldDB" id="A0A7J6SHL9"/>
<gene>
    <name evidence="2" type="ORF">FOZ62_015035</name>
</gene>
<proteinExistence type="predicted"/>
<accession>A0A7J6SHL9</accession>
<organism evidence="2 3">
    <name type="scientific">Perkinsus olseni</name>
    <name type="common">Perkinsus atlanticus</name>
    <dbReference type="NCBI Taxonomy" id="32597"/>
    <lineage>
        <taxon>Eukaryota</taxon>
        <taxon>Sar</taxon>
        <taxon>Alveolata</taxon>
        <taxon>Perkinsozoa</taxon>
        <taxon>Perkinsea</taxon>
        <taxon>Perkinsida</taxon>
        <taxon>Perkinsidae</taxon>
        <taxon>Perkinsus</taxon>
    </lineage>
</organism>
<comment type="caution">
    <text evidence="2">The sequence shown here is derived from an EMBL/GenBank/DDBJ whole genome shotgun (WGS) entry which is preliminary data.</text>
</comment>
<feature type="compositionally biased region" description="Polar residues" evidence="1">
    <location>
        <begin position="34"/>
        <end position="47"/>
    </location>
</feature>
<feature type="region of interest" description="Disordered" evidence="1">
    <location>
        <begin position="80"/>
        <end position="104"/>
    </location>
</feature>
<feature type="compositionally biased region" description="Low complexity" evidence="1">
    <location>
        <begin position="80"/>
        <end position="94"/>
    </location>
</feature>